<gene>
    <name evidence="2" type="ORF">BBK14_22970</name>
</gene>
<dbReference type="InterPro" id="IPR044855">
    <property type="entry name" value="CoA-Trfase_III_dom3_sf"/>
</dbReference>
<evidence type="ECO:0000256" key="1">
    <source>
        <dbReference type="SAM" id="MobiDB-lite"/>
    </source>
</evidence>
<dbReference type="GO" id="GO:0003824">
    <property type="term" value="F:catalytic activity"/>
    <property type="evidence" value="ECO:0007669"/>
    <property type="project" value="InterPro"/>
</dbReference>
<protein>
    <submittedName>
        <fullName evidence="2">Carnitine dehydratase</fullName>
    </submittedName>
</protein>
<dbReference type="SUPFAM" id="SSF89796">
    <property type="entry name" value="CoA-transferase family III (CaiB/BaiF)"/>
    <property type="match status" value="1"/>
</dbReference>
<proteinExistence type="predicted"/>
<dbReference type="Gene3D" id="3.30.60.110">
    <property type="match status" value="1"/>
</dbReference>
<dbReference type="EMBL" id="MAXA01000233">
    <property type="protein sequence ID" value="OHV24905.1"/>
    <property type="molecule type" value="Genomic_DNA"/>
</dbReference>
<feature type="region of interest" description="Disordered" evidence="1">
    <location>
        <begin position="336"/>
        <end position="357"/>
    </location>
</feature>
<dbReference type="PANTHER" id="PTHR48228:SF5">
    <property type="entry name" value="ALPHA-METHYLACYL-COA RACEMASE"/>
    <property type="match status" value="1"/>
</dbReference>
<dbReference type="Proteomes" id="UP000179769">
    <property type="component" value="Unassembled WGS sequence"/>
</dbReference>
<sequence>MKVVELAGRGPGPFGAMILADLGAEVVRVARLEDVAPSEEESATERSLKGHRRIDLLTRGRRSVALDLKHPGGVEAVLRMVDRADVLVEGYRPGVAERLGLGPDECLWRNPRLVYARMTGFGQEGPYARSPGHDINYVALAGALDPLRRPGQPPAPPLNLLGDFGGGGMLLALGVLGALVERARSGLGQVVDAAMVDGVALLTTLFHGMRAEGLWSDEPGTNILSLAAPFYNVYETSDGRHVAVGAGEHQFYAELLQRLGLGDELLRQQGDPATWPAGRAALEAVFRTRTLAEWTAELEGTDTCFTPVLTMEEATRHPHNVERRTFVEVDGVVQPAPAPRFSRTPAGPGGPPAAAGQHTREVLLDWGFAQDDLDALLASGVALQAPTRETPSDAGPT</sequence>
<reference evidence="3" key="1">
    <citation type="submission" date="2016-07" db="EMBL/GenBank/DDBJ databases">
        <title>Frankia sp. NRRL B-16219 Genome sequencing.</title>
        <authorList>
            <person name="Ghodhbane-Gtari F."/>
            <person name="Swanson E."/>
            <person name="Gueddou A."/>
            <person name="Louati M."/>
            <person name="Nouioui I."/>
            <person name="Hezbri K."/>
            <person name="Abebe-Akele F."/>
            <person name="Simpson S."/>
            <person name="Morris K."/>
            <person name="Thomas K."/>
            <person name="Gtari M."/>
            <person name="Tisa L.S."/>
        </authorList>
    </citation>
    <scope>NUCLEOTIDE SEQUENCE [LARGE SCALE GENOMIC DNA]</scope>
    <source>
        <strain evidence="3">NRRL B-16219</strain>
    </source>
</reference>
<evidence type="ECO:0000313" key="3">
    <source>
        <dbReference type="Proteomes" id="UP000179769"/>
    </source>
</evidence>
<dbReference type="InterPro" id="IPR050509">
    <property type="entry name" value="CoA-transferase_III"/>
</dbReference>
<keyword evidence="3" id="KW-1185">Reference proteome</keyword>
<dbReference type="Pfam" id="PF02515">
    <property type="entry name" value="CoA_transf_3"/>
    <property type="match status" value="1"/>
</dbReference>
<comment type="caution">
    <text evidence="2">The sequence shown here is derived from an EMBL/GenBank/DDBJ whole genome shotgun (WGS) entry which is preliminary data.</text>
</comment>
<accession>A0A1S1PVB3</accession>
<evidence type="ECO:0000313" key="2">
    <source>
        <dbReference type="EMBL" id="OHV24905.1"/>
    </source>
</evidence>
<dbReference type="Gene3D" id="3.30.1540.10">
    <property type="entry name" value="formyl-coa transferase, domain 3"/>
    <property type="match status" value="1"/>
</dbReference>
<dbReference type="Gene3D" id="3.40.50.10540">
    <property type="entry name" value="Crotonobetainyl-coa:carnitine coa-transferase, domain 1"/>
    <property type="match status" value="1"/>
</dbReference>
<name>A0A1S1PVB3_9ACTN</name>
<dbReference type="AlphaFoldDB" id="A0A1S1PVB3"/>
<organism evidence="2 3">
    <name type="scientific">Parafrankia soli</name>
    <dbReference type="NCBI Taxonomy" id="2599596"/>
    <lineage>
        <taxon>Bacteria</taxon>
        <taxon>Bacillati</taxon>
        <taxon>Actinomycetota</taxon>
        <taxon>Actinomycetes</taxon>
        <taxon>Frankiales</taxon>
        <taxon>Frankiaceae</taxon>
        <taxon>Parafrankia</taxon>
    </lineage>
</organism>
<dbReference type="PANTHER" id="PTHR48228">
    <property type="entry name" value="SUCCINYL-COA--D-CITRAMALATE COA-TRANSFERASE"/>
    <property type="match status" value="1"/>
</dbReference>
<dbReference type="InterPro" id="IPR003673">
    <property type="entry name" value="CoA-Trfase_fam_III"/>
</dbReference>
<dbReference type="InterPro" id="IPR023606">
    <property type="entry name" value="CoA-Trfase_III_dom_1_sf"/>
</dbReference>